<feature type="coiled-coil region" evidence="1">
    <location>
        <begin position="173"/>
        <end position="207"/>
    </location>
</feature>
<organism evidence="3 4">
    <name type="scientific">Meloidogyne enterolobii</name>
    <name type="common">Root-knot nematode worm</name>
    <name type="synonym">Meloidogyne mayaguensis</name>
    <dbReference type="NCBI Taxonomy" id="390850"/>
    <lineage>
        <taxon>Eukaryota</taxon>
        <taxon>Metazoa</taxon>
        <taxon>Ecdysozoa</taxon>
        <taxon>Nematoda</taxon>
        <taxon>Chromadorea</taxon>
        <taxon>Rhabditida</taxon>
        <taxon>Tylenchina</taxon>
        <taxon>Tylenchomorpha</taxon>
        <taxon>Tylenchoidea</taxon>
        <taxon>Meloidogynidae</taxon>
        <taxon>Meloidogyninae</taxon>
        <taxon>Meloidogyne</taxon>
    </lineage>
</organism>
<evidence type="ECO:0000256" key="2">
    <source>
        <dbReference type="SAM" id="MobiDB-lite"/>
    </source>
</evidence>
<evidence type="ECO:0000313" key="4">
    <source>
        <dbReference type="Proteomes" id="UP000580250"/>
    </source>
</evidence>
<evidence type="ECO:0000313" key="3">
    <source>
        <dbReference type="EMBL" id="CAD2179072.1"/>
    </source>
</evidence>
<evidence type="ECO:0000256" key="1">
    <source>
        <dbReference type="SAM" id="Coils"/>
    </source>
</evidence>
<proteinExistence type="predicted"/>
<dbReference type="Proteomes" id="UP000580250">
    <property type="component" value="Unassembled WGS sequence"/>
</dbReference>
<feature type="coiled-coil region" evidence="1">
    <location>
        <begin position="99"/>
        <end position="129"/>
    </location>
</feature>
<comment type="caution">
    <text evidence="3">The sequence shown here is derived from an EMBL/GenBank/DDBJ whole genome shotgun (WGS) entry which is preliminary data.</text>
</comment>
<reference evidence="3 4" key="1">
    <citation type="submission" date="2020-08" db="EMBL/GenBank/DDBJ databases">
        <authorList>
            <person name="Koutsovoulos G."/>
            <person name="Danchin GJ E."/>
        </authorList>
    </citation>
    <scope>NUCLEOTIDE SEQUENCE [LARGE SCALE GENOMIC DNA]</scope>
</reference>
<dbReference type="EMBL" id="CAJEWN010000335">
    <property type="protein sequence ID" value="CAD2179072.1"/>
    <property type="molecule type" value="Genomic_DNA"/>
</dbReference>
<accession>A0A6V7VWA3</accession>
<feature type="region of interest" description="Disordered" evidence="2">
    <location>
        <begin position="58"/>
        <end position="82"/>
    </location>
</feature>
<protein>
    <submittedName>
        <fullName evidence="3">Uncharacterized protein</fullName>
    </submittedName>
</protein>
<sequence length="217" mass="24269">MSLQALLSEVRPNMEILQAIKAADQIFYKDRVHYVDFKPIFTFKKEGKIEGVVDADNKHKDNLTKPDKNSVGNVPAKESGKKEKVKAKTAMDKMENGNVKKEKIDVQNAKKEKANVQIAKKQKDNISANSGNATSKLQQVIHQAQKTIEKALNTGSNPSVSIMEHPSSATDELKRLRTENAVLCKKLEMQEKTINRLEKITQKLLKKSGLTEADLSD</sequence>
<name>A0A6V7VWA3_MELEN</name>
<gene>
    <name evidence="3" type="ORF">MENT_LOCUS31058</name>
</gene>
<dbReference type="AlphaFoldDB" id="A0A6V7VWA3"/>
<feature type="compositionally biased region" description="Basic and acidic residues" evidence="2">
    <location>
        <begin position="58"/>
        <end position="68"/>
    </location>
</feature>
<keyword evidence="1" id="KW-0175">Coiled coil</keyword>